<evidence type="ECO:0008006" key="4">
    <source>
        <dbReference type="Google" id="ProtNLM"/>
    </source>
</evidence>
<feature type="signal peptide" evidence="1">
    <location>
        <begin position="1"/>
        <end position="30"/>
    </location>
</feature>
<evidence type="ECO:0000256" key="1">
    <source>
        <dbReference type="SAM" id="SignalP"/>
    </source>
</evidence>
<protein>
    <recommendedName>
        <fullName evidence="4">Defensin</fullName>
    </recommendedName>
</protein>
<reference evidence="2 3" key="1">
    <citation type="submission" date="2020-02" db="EMBL/GenBank/DDBJ databases">
        <authorList>
            <person name="Ma Q."/>
            <person name="Huang Y."/>
            <person name="Song X."/>
            <person name="Pei D."/>
        </authorList>
    </citation>
    <scope>NUCLEOTIDE SEQUENCE [LARGE SCALE GENOMIC DNA]</scope>
    <source>
        <strain evidence="2">Sxm20200214</strain>
        <tissue evidence="2">Leaf</tissue>
    </source>
</reference>
<feature type="chain" id="PRO_5036464293" description="Defensin" evidence="1">
    <location>
        <begin position="31"/>
        <end position="80"/>
    </location>
</feature>
<dbReference type="AlphaFoldDB" id="A0A8X7Q488"/>
<keyword evidence="3" id="KW-1185">Reference proteome</keyword>
<sequence>MGRNMNSVSYTVLLLVLLAASTEIMKSVDACNTFLGECGPAPFLGTNADCFTCCKNRYGSLACGGVVEGTDQHCHCYQLP</sequence>
<organism evidence="2 3">
    <name type="scientific">Brassica carinata</name>
    <name type="common">Ethiopian mustard</name>
    <name type="synonym">Abyssinian cabbage</name>
    <dbReference type="NCBI Taxonomy" id="52824"/>
    <lineage>
        <taxon>Eukaryota</taxon>
        <taxon>Viridiplantae</taxon>
        <taxon>Streptophyta</taxon>
        <taxon>Embryophyta</taxon>
        <taxon>Tracheophyta</taxon>
        <taxon>Spermatophyta</taxon>
        <taxon>Magnoliopsida</taxon>
        <taxon>eudicotyledons</taxon>
        <taxon>Gunneridae</taxon>
        <taxon>Pentapetalae</taxon>
        <taxon>rosids</taxon>
        <taxon>malvids</taxon>
        <taxon>Brassicales</taxon>
        <taxon>Brassicaceae</taxon>
        <taxon>Brassiceae</taxon>
        <taxon>Brassica</taxon>
    </lineage>
</organism>
<comment type="caution">
    <text evidence="2">The sequence shown here is derived from an EMBL/GenBank/DDBJ whole genome shotgun (WGS) entry which is preliminary data.</text>
</comment>
<name>A0A8X7Q488_BRACI</name>
<dbReference type="Proteomes" id="UP000886595">
    <property type="component" value="Unassembled WGS sequence"/>
</dbReference>
<gene>
    <name evidence="2" type="ORF">Bca52824_069274</name>
</gene>
<keyword evidence="1" id="KW-0732">Signal</keyword>
<proteinExistence type="predicted"/>
<evidence type="ECO:0000313" key="2">
    <source>
        <dbReference type="EMBL" id="KAG2262195.1"/>
    </source>
</evidence>
<dbReference type="EMBL" id="JAAMPC010000014">
    <property type="protein sequence ID" value="KAG2262195.1"/>
    <property type="molecule type" value="Genomic_DNA"/>
</dbReference>
<dbReference type="OrthoDB" id="1052466at2759"/>
<evidence type="ECO:0000313" key="3">
    <source>
        <dbReference type="Proteomes" id="UP000886595"/>
    </source>
</evidence>
<accession>A0A8X7Q488</accession>